<dbReference type="Pfam" id="PF02830">
    <property type="entry name" value="V4R"/>
    <property type="match status" value="1"/>
</dbReference>
<dbReference type="EMBL" id="JAEMUK010000006">
    <property type="protein sequence ID" value="MBJ7542483.1"/>
    <property type="molecule type" value="Genomic_DNA"/>
</dbReference>
<organism evidence="2 3">
    <name type="scientific">Rhodomicrobium udaipurense</name>
    <dbReference type="NCBI Taxonomy" id="1202716"/>
    <lineage>
        <taxon>Bacteria</taxon>
        <taxon>Pseudomonadati</taxon>
        <taxon>Pseudomonadota</taxon>
        <taxon>Alphaproteobacteria</taxon>
        <taxon>Hyphomicrobiales</taxon>
        <taxon>Hyphomicrobiaceae</taxon>
        <taxon>Rhodomicrobium</taxon>
    </lineage>
</organism>
<dbReference type="SUPFAM" id="SSF111126">
    <property type="entry name" value="Ligand-binding domain in the NO signalling and Golgi transport"/>
    <property type="match status" value="1"/>
</dbReference>
<proteinExistence type="predicted"/>
<dbReference type="PANTHER" id="PTHR35090">
    <property type="entry name" value="DNA-DIRECTED RNA POLYMERASE SUBUNIT I"/>
    <property type="match status" value="1"/>
</dbReference>
<reference evidence="2 3" key="1">
    <citation type="submission" date="2020-12" db="EMBL/GenBank/DDBJ databases">
        <title>Revised draft genomes of Rhodomicrobium vannielii ATCC 17100 and Rhodomicrobium udaipurense JA643.</title>
        <authorList>
            <person name="Conners E.M."/>
            <person name="Davenport E.J."/>
            <person name="Bose A."/>
        </authorList>
    </citation>
    <scope>NUCLEOTIDE SEQUENCE [LARGE SCALE GENOMIC DNA]</scope>
    <source>
        <strain evidence="2 3">JA643</strain>
    </source>
</reference>
<accession>A0A8I1GDI1</accession>
<dbReference type="Gene3D" id="3.30.1380.20">
    <property type="entry name" value="Trafficking protein particle complex subunit 3"/>
    <property type="match status" value="1"/>
</dbReference>
<sequence length="218" mass="23827">MAHANAGLIGPNAIIRVAETLRERLGDDAAHDIFARAKLEARLSVPPESMVPETEVGALQTALFEGLAGEDAKRISFEAGLRTGDYLLARRIPKFAQFVLKRLPPRMAARTLLSAIGKHAWTFAGSGTFEAKADYPVLVSIANCPLCRGRHADEPQCDFYAGTFQRLFETLVSRNTTVREIECEAAGGSACIFEIEWPKNAAQKAEHAPAAHRQRELT</sequence>
<gene>
    <name evidence="2" type="primary">bchJ</name>
    <name evidence="2" type="ORF">JDN41_02810</name>
</gene>
<name>A0A8I1GDI1_9HYPH</name>
<dbReference type="RefSeq" id="WP_037232693.1">
    <property type="nucleotide sequence ID" value="NZ_JAEMUK010000006.1"/>
</dbReference>
<comment type="caution">
    <text evidence="2">The sequence shown here is derived from an EMBL/GenBank/DDBJ whole genome shotgun (WGS) entry which is preliminary data.</text>
</comment>
<dbReference type="NCBIfam" id="TIGR02019">
    <property type="entry name" value="BchJ"/>
    <property type="match status" value="1"/>
</dbReference>
<dbReference type="InterPro" id="IPR010249">
    <property type="entry name" value="BchJ"/>
</dbReference>
<dbReference type="GO" id="GO:0015979">
    <property type="term" value="P:photosynthesis"/>
    <property type="evidence" value="ECO:0007669"/>
    <property type="project" value="InterPro"/>
</dbReference>
<dbReference type="AlphaFoldDB" id="A0A8I1GDI1"/>
<dbReference type="PANTHER" id="PTHR35090:SF1">
    <property type="entry name" value="SLR0144 PROTEIN"/>
    <property type="match status" value="1"/>
</dbReference>
<evidence type="ECO:0000259" key="1">
    <source>
        <dbReference type="SMART" id="SM00989"/>
    </source>
</evidence>
<keyword evidence="3" id="KW-1185">Reference proteome</keyword>
<dbReference type="InterPro" id="IPR004096">
    <property type="entry name" value="V4R"/>
</dbReference>
<feature type="domain" description="4-vinyl reductase 4VR" evidence="1">
    <location>
        <begin position="136"/>
        <end position="197"/>
    </location>
</feature>
<dbReference type="GO" id="GO:0030494">
    <property type="term" value="P:bacteriochlorophyll biosynthetic process"/>
    <property type="evidence" value="ECO:0007669"/>
    <property type="project" value="InterPro"/>
</dbReference>
<dbReference type="InterPro" id="IPR024096">
    <property type="entry name" value="NO_sig/Golgi_transp_ligand-bd"/>
</dbReference>
<protein>
    <submittedName>
        <fullName evidence="2">Bacteriochlorophyll 4-vinyl reductase</fullName>
    </submittedName>
</protein>
<dbReference type="Proteomes" id="UP000623250">
    <property type="component" value="Unassembled WGS sequence"/>
</dbReference>
<dbReference type="SMART" id="SM00989">
    <property type="entry name" value="V4R"/>
    <property type="match status" value="1"/>
</dbReference>
<evidence type="ECO:0000313" key="3">
    <source>
        <dbReference type="Proteomes" id="UP000623250"/>
    </source>
</evidence>
<evidence type="ECO:0000313" key="2">
    <source>
        <dbReference type="EMBL" id="MBJ7542483.1"/>
    </source>
</evidence>